<proteinExistence type="predicted"/>
<gene>
    <name evidence="2" type="ORF">EVOR1521_LOCUS10619</name>
</gene>
<reference evidence="2" key="1">
    <citation type="submission" date="2023-08" db="EMBL/GenBank/DDBJ databases">
        <authorList>
            <person name="Chen Y."/>
            <person name="Shah S."/>
            <person name="Dougan E. K."/>
            <person name="Thang M."/>
            <person name="Chan C."/>
        </authorList>
    </citation>
    <scope>NUCLEOTIDE SEQUENCE</scope>
</reference>
<organism evidence="2 3">
    <name type="scientific">Effrenium voratum</name>
    <dbReference type="NCBI Taxonomy" id="2562239"/>
    <lineage>
        <taxon>Eukaryota</taxon>
        <taxon>Sar</taxon>
        <taxon>Alveolata</taxon>
        <taxon>Dinophyceae</taxon>
        <taxon>Suessiales</taxon>
        <taxon>Symbiodiniaceae</taxon>
        <taxon>Effrenium</taxon>
    </lineage>
</organism>
<evidence type="ECO:0000313" key="3">
    <source>
        <dbReference type="Proteomes" id="UP001178507"/>
    </source>
</evidence>
<comment type="caution">
    <text evidence="2">The sequence shown here is derived from an EMBL/GenBank/DDBJ whole genome shotgun (WGS) entry which is preliminary data.</text>
</comment>
<sequence>MGTFGVTGRNQADQQLAEAFQATGAWGPVWRKTRPRGFFGRKSLKGWAKLPVFVAGSKNGDKEFLALLPPRLMFCRFQAEWLGGDKLKDVLMRDHIVEIPLHMVMAYRTAMLLRGLCLVFQENTSVAEVWSPWVLVSGEKIRTLKPLGKRQSDGSARRPRDRVTGGDRRRPVNMTFLSRLLEQSRRSCSIVQEMLIGALTHAAGRFPAVLLAVSVAAAPATCWVNGFSREFCCNERHGKEGNPACWDSVFQFDPCCTRPEPEHDAEGGHDAINSGLLVALERKVDAILADGASLESFEGDLRRTISSPEDRSTSVPTARALLAVVLGRLGRREEAEQELALAAREPAARLRVAPQASQDLAIAPSGAWVGTEAAGYHMHDRPLADALITFFQSREAVSVGDFGCGLGLYVRDMRAAGLRAGGFDGNPATWEITDGRCLQADLSRHLDLGTRWDWVLSLEVAEHIPRQFETLFLENLVRHTCSGMVLSWGNQAGEGHVNLRTSEEVEAMLANYGFQSLRAATAELRALATLPWLQSTVLVFQRPRLRSLGC</sequence>
<dbReference type="SUPFAM" id="SSF53335">
    <property type="entry name" value="S-adenosyl-L-methionine-dependent methyltransferases"/>
    <property type="match status" value="1"/>
</dbReference>
<keyword evidence="3" id="KW-1185">Reference proteome</keyword>
<accession>A0AA36I9M8</accession>
<dbReference type="InterPro" id="IPR029063">
    <property type="entry name" value="SAM-dependent_MTases_sf"/>
</dbReference>
<evidence type="ECO:0000313" key="2">
    <source>
        <dbReference type="EMBL" id="CAJ1383514.1"/>
    </source>
</evidence>
<dbReference type="Gene3D" id="3.40.50.150">
    <property type="entry name" value="Vaccinia Virus protein VP39"/>
    <property type="match status" value="1"/>
</dbReference>
<evidence type="ECO:0000256" key="1">
    <source>
        <dbReference type="SAM" id="MobiDB-lite"/>
    </source>
</evidence>
<dbReference type="Proteomes" id="UP001178507">
    <property type="component" value="Unassembled WGS sequence"/>
</dbReference>
<feature type="region of interest" description="Disordered" evidence="1">
    <location>
        <begin position="147"/>
        <end position="168"/>
    </location>
</feature>
<feature type="compositionally biased region" description="Basic and acidic residues" evidence="1">
    <location>
        <begin position="150"/>
        <end position="168"/>
    </location>
</feature>
<dbReference type="EMBL" id="CAUJNA010001024">
    <property type="protein sequence ID" value="CAJ1383514.1"/>
    <property type="molecule type" value="Genomic_DNA"/>
</dbReference>
<protein>
    <submittedName>
        <fullName evidence="2">Uncharacterized protein</fullName>
    </submittedName>
</protein>
<dbReference type="AlphaFoldDB" id="A0AA36I9M8"/>
<name>A0AA36I9M8_9DINO</name>